<feature type="compositionally biased region" description="Low complexity" evidence="1">
    <location>
        <begin position="67"/>
        <end position="94"/>
    </location>
</feature>
<feature type="compositionally biased region" description="Basic residues" evidence="1">
    <location>
        <begin position="417"/>
        <end position="428"/>
    </location>
</feature>
<keyword evidence="3" id="KW-1185">Reference proteome</keyword>
<sequence length="428" mass="45341">MANHGQYVDGRPHRELPSQVQGPPVGRPGPEVFPGGGDDSPEAVDAIYRAVVDAASKGVHVTITTTVSGTTQTGPSPALGNANANGGLRGLQGAEAPSRGGRPQKPPDPGKGTPDVGATDPGDYFCSLSLGAPGAGPWDGEPHHSGGFDRRSGGGNDAPAGPWGGEEFLECSTQVRSGPCSAEASREHHRAGQGFPDDGSGYRAFHHHHHYAAAGRGPARYRERPEPDGAERHFVSRGGYGEALGPARQELTGDDQSPGSSTSLEGPLATGRDYRACHYDGGAAASPSDTKSLSSEEDLRHPDSPSSERPHYRARSYRMGELVWGPLKGFPPSWPSKLAGDQPAPYGHGAVHLREQAKVEPETLKTLTHDLDAYDRAAKRNRKPGKLNNHLEAVIHEAMSELDKISGTMPSRDRQARGPKAKRRKISR</sequence>
<proteinExistence type="predicted"/>
<dbReference type="EMBL" id="JANIIK010000119">
    <property type="protein sequence ID" value="KAJ3584406.1"/>
    <property type="molecule type" value="Genomic_DNA"/>
</dbReference>
<feature type="compositionally biased region" description="Basic and acidic residues" evidence="1">
    <location>
        <begin position="220"/>
        <end position="234"/>
    </location>
</feature>
<feature type="compositionally biased region" description="Low complexity" evidence="1">
    <location>
        <begin position="17"/>
        <end position="33"/>
    </location>
</feature>
<dbReference type="SUPFAM" id="SSF63748">
    <property type="entry name" value="Tudor/PWWP/MBT"/>
    <property type="match status" value="1"/>
</dbReference>
<dbReference type="OrthoDB" id="641149at2759"/>
<feature type="compositionally biased region" description="Basic and acidic residues" evidence="1">
    <location>
        <begin position="297"/>
        <end position="311"/>
    </location>
</feature>
<comment type="caution">
    <text evidence="2">The sequence shown here is derived from an EMBL/GenBank/DDBJ whole genome shotgun (WGS) entry which is preliminary data.</text>
</comment>
<feature type="compositionally biased region" description="Polar residues" evidence="1">
    <location>
        <begin position="254"/>
        <end position="264"/>
    </location>
</feature>
<name>A0A9Q0D9P5_9TELE</name>
<reference evidence="2" key="1">
    <citation type="submission" date="2022-07" db="EMBL/GenBank/DDBJ databases">
        <title>Chromosome-level genome of Muraenolepis orangiensis.</title>
        <authorList>
            <person name="Kim J."/>
        </authorList>
    </citation>
    <scope>NUCLEOTIDE SEQUENCE</scope>
    <source>
        <strain evidence="2">KU_S4_2022</strain>
        <tissue evidence="2">Muscle</tissue>
    </source>
</reference>
<dbReference type="GO" id="GO:0003682">
    <property type="term" value="F:chromatin binding"/>
    <property type="evidence" value="ECO:0007669"/>
    <property type="project" value="TreeGrafter"/>
</dbReference>
<evidence type="ECO:0000313" key="2">
    <source>
        <dbReference type="EMBL" id="KAJ3584406.1"/>
    </source>
</evidence>
<gene>
    <name evidence="2" type="ORF">NHX12_014901</name>
</gene>
<feature type="region of interest" description="Disordered" evidence="1">
    <location>
        <begin position="67"/>
        <end position="160"/>
    </location>
</feature>
<dbReference type="Proteomes" id="UP001148018">
    <property type="component" value="Unassembled WGS sequence"/>
</dbReference>
<dbReference type="GO" id="GO:0005634">
    <property type="term" value="C:nucleus"/>
    <property type="evidence" value="ECO:0007669"/>
    <property type="project" value="TreeGrafter"/>
</dbReference>
<accession>A0A9Q0D9P5</accession>
<dbReference type="GO" id="GO:0010369">
    <property type="term" value="C:chromocenter"/>
    <property type="evidence" value="ECO:0007669"/>
    <property type="project" value="TreeGrafter"/>
</dbReference>
<dbReference type="AlphaFoldDB" id="A0A9Q0D9P5"/>
<evidence type="ECO:0008006" key="4">
    <source>
        <dbReference type="Google" id="ProtNLM"/>
    </source>
</evidence>
<dbReference type="PANTHER" id="PTHR16112:SF18">
    <property type="entry name" value="METHYL-CPG-BINDING DOMAIN PROTEIN 5"/>
    <property type="match status" value="1"/>
</dbReference>
<protein>
    <recommendedName>
        <fullName evidence="4">PWWP domain-containing protein</fullName>
    </recommendedName>
</protein>
<feature type="region of interest" description="Disordered" evidence="1">
    <location>
        <begin position="213"/>
        <end position="313"/>
    </location>
</feature>
<evidence type="ECO:0000256" key="1">
    <source>
        <dbReference type="SAM" id="MobiDB-lite"/>
    </source>
</evidence>
<feature type="compositionally biased region" description="Basic and acidic residues" evidence="1">
    <location>
        <begin position="140"/>
        <end position="152"/>
    </location>
</feature>
<dbReference type="PANTHER" id="PTHR16112">
    <property type="entry name" value="METHYL-CPG BINDING PROTEIN, DROSOPHILA"/>
    <property type="match status" value="1"/>
</dbReference>
<feature type="region of interest" description="Disordered" evidence="1">
    <location>
        <begin position="402"/>
        <end position="428"/>
    </location>
</feature>
<evidence type="ECO:0000313" key="3">
    <source>
        <dbReference type="Proteomes" id="UP001148018"/>
    </source>
</evidence>
<organism evidence="2 3">
    <name type="scientific">Muraenolepis orangiensis</name>
    <name type="common">Patagonian moray cod</name>
    <dbReference type="NCBI Taxonomy" id="630683"/>
    <lineage>
        <taxon>Eukaryota</taxon>
        <taxon>Metazoa</taxon>
        <taxon>Chordata</taxon>
        <taxon>Craniata</taxon>
        <taxon>Vertebrata</taxon>
        <taxon>Euteleostomi</taxon>
        <taxon>Actinopterygii</taxon>
        <taxon>Neopterygii</taxon>
        <taxon>Teleostei</taxon>
        <taxon>Neoteleostei</taxon>
        <taxon>Acanthomorphata</taxon>
        <taxon>Zeiogadaria</taxon>
        <taxon>Gadariae</taxon>
        <taxon>Gadiformes</taxon>
        <taxon>Muraenolepidoidei</taxon>
        <taxon>Muraenolepididae</taxon>
        <taxon>Muraenolepis</taxon>
    </lineage>
</organism>
<feature type="region of interest" description="Disordered" evidence="1">
    <location>
        <begin position="1"/>
        <end position="42"/>
    </location>
</feature>